<protein>
    <recommendedName>
        <fullName evidence="4">Clp ATPase C-terminal domain-containing protein</fullName>
    </recommendedName>
</protein>
<evidence type="ECO:0000256" key="1">
    <source>
        <dbReference type="ARBA" id="ARBA00022741"/>
    </source>
</evidence>
<feature type="compositionally biased region" description="Basic and acidic residues" evidence="3">
    <location>
        <begin position="135"/>
        <end position="145"/>
    </location>
</feature>
<comment type="caution">
    <text evidence="5">The sequence shown here is derived from an EMBL/GenBank/DDBJ whole genome shotgun (WGS) entry which is preliminary data.</text>
</comment>
<dbReference type="RefSeq" id="WP_425555297.1">
    <property type="nucleotide sequence ID" value="NZ_BAAALD010000092.1"/>
</dbReference>
<dbReference type="Gene3D" id="1.10.8.60">
    <property type="match status" value="1"/>
</dbReference>
<feature type="compositionally biased region" description="Basic and acidic residues" evidence="3">
    <location>
        <begin position="95"/>
        <end position="104"/>
    </location>
</feature>
<feature type="compositionally biased region" description="Acidic residues" evidence="3">
    <location>
        <begin position="65"/>
        <end position="75"/>
    </location>
</feature>
<sequence length="153" mass="15965">MGLPPVEGFGSFGPTDPFSDLLNRFFGMSAASSPPAVQRVPINRLLTGSSRAPIARASQRAAGDGSEDPDTEAEDLLVAHGHRPEFGARPLRRTVRGEPHHRIAEPVLGGAADTGDTSVADVQHADVQDGDVQDGESRVTARHPADGTTPDAA</sequence>
<gene>
    <name evidence="5" type="ORF">GCM10009663_64080</name>
</gene>
<keyword evidence="1" id="KW-0547">Nucleotide-binding</keyword>
<reference evidence="5 6" key="1">
    <citation type="journal article" date="2019" name="Int. J. Syst. Evol. Microbiol.">
        <title>The Global Catalogue of Microorganisms (GCM) 10K type strain sequencing project: providing services to taxonomists for standard genome sequencing and annotation.</title>
        <authorList>
            <consortium name="The Broad Institute Genomics Platform"/>
            <consortium name="The Broad Institute Genome Sequencing Center for Infectious Disease"/>
            <person name="Wu L."/>
            <person name="Ma J."/>
        </authorList>
    </citation>
    <scope>NUCLEOTIDE SEQUENCE [LARGE SCALE GENOMIC DNA]</scope>
    <source>
        <strain evidence="5 6">JCM 13002</strain>
    </source>
</reference>
<dbReference type="Pfam" id="PF10431">
    <property type="entry name" value="ClpB_D2-small"/>
    <property type="match status" value="1"/>
</dbReference>
<keyword evidence="2" id="KW-0067">ATP-binding</keyword>
<dbReference type="EMBL" id="BAAALD010000092">
    <property type="protein sequence ID" value="GAA1114630.1"/>
    <property type="molecule type" value="Genomic_DNA"/>
</dbReference>
<dbReference type="Proteomes" id="UP001499987">
    <property type="component" value="Unassembled WGS sequence"/>
</dbReference>
<accession>A0ABN1U333</accession>
<feature type="region of interest" description="Disordered" evidence="3">
    <location>
        <begin position="47"/>
        <end position="153"/>
    </location>
</feature>
<evidence type="ECO:0000313" key="5">
    <source>
        <dbReference type="EMBL" id="GAA1114630.1"/>
    </source>
</evidence>
<evidence type="ECO:0000256" key="3">
    <source>
        <dbReference type="SAM" id="MobiDB-lite"/>
    </source>
</evidence>
<feature type="domain" description="Clp ATPase C-terminal" evidence="4">
    <location>
        <begin position="70"/>
        <end position="117"/>
    </location>
</feature>
<keyword evidence="6" id="KW-1185">Reference proteome</keyword>
<organism evidence="5 6">
    <name type="scientific">Kitasatospora arboriphila</name>
    <dbReference type="NCBI Taxonomy" id="258052"/>
    <lineage>
        <taxon>Bacteria</taxon>
        <taxon>Bacillati</taxon>
        <taxon>Actinomycetota</taxon>
        <taxon>Actinomycetes</taxon>
        <taxon>Kitasatosporales</taxon>
        <taxon>Streptomycetaceae</taxon>
        <taxon>Kitasatospora</taxon>
    </lineage>
</organism>
<dbReference type="InterPro" id="IPR019489">
    <property type="entry name" value="Clp_ATPase_C"/>
</dbReference>
<name>A0ABN1U333_9ACTN</name>
<proteinExistence type="predicted"/>
<evidence type="ECO:0000256" key="2">
    <source>
        <dbReference type="ARBA" id="ARBA00022840"/>
    </source>
</evidence>
<evidence type="ECO:0000313" key="6">
    <source>
        <dbReference type="Proteomes" id="UP001499987"/>
    </source>
</evidence>
<evidence type="ECO:0000259" key="4">
    <source>
        <dbReference type="Pfam" id="PF10431"/>
    </source>
</evidence>